<reference evidence="5" key="1">
    <citation type="journal article" date="2007" name="PLoS ONE">
        <title>The first genome sequence of an elite grapevine cultivar (Pinot noir Vitis vinifera L.): coping with a highly heterozygous genome.</title>
        <authorList>
            <person name="Velasco R."/>
            <person name="Zharkikh A."/>
            <person name="Troggio M."/>
            <person name="Cartwright D.A."/>
            <person name="Cestaro A."/>
            <person name="Pruss D."/>
            <person name="Pindo M."/>
            <person name="FitzGerald L.M."/>
            <person name="Vezzulli S."/>
            <person name="Reid J."/>
            <person name="Malacarne G."/>
            <person name="Iliev D."/>
            <person name="Coppola G."/>
            <person name="Wardell B."/>
            <person name="Micheletti D."/>
            <person name="Macalma T."/>
            <person name="Facci M."/>
            <person name="Mitchell J.T."/>
            <person name="Perazzolli M."/>
            <person name="Eldredge G."/>
            <person name="Gatto P."/>
            <person name="Oyzerski R."/>
            <person name="Moretto M."/>
            <person name="Gutin N."/>
            <person name="Stefanini M."/>
            <person name="Chen Y."/>
            <person name="Segala C."/>
            <person name="Davenport C."/>
            <person name="Dematte L."/>
            <person name="Mraz A."/>
            <person name="Battilana J."/>
            <person name="Stormo K."/>
            <person name="Costa F."/>
            <person name="Tao Q."/>
            <person name="Si-Ammour A."/>
            <person name="Harkins T."/>
            <person name="Lackey A."/>
            <person name="Perbost C."/>
            <person name="Taillon B."/>
            <person name="Stella A."/>
            <person name="Solovyev V."/>
            <person name="Fawcett J.A."/>
            <person name="Sterck L."/>
            <person name="Vandepoele K."/>
            <person name="Grando S.M."/>
            <person name="Toppo S."/>
            <person name="Moser C."/>
            <person name="Lanchbury J."/>
            <person name="Bogden R."/>
            <person name="Skolnick M."/>
            <person name="Sgaramella V."/>
            <person name="Bhatnagar S.K."/>
            <person name="Fontana P."/>
            <person name="Gutin A."/>
            <person name="Van de Peer Y."/>
            <person name="Salamini F."/>
            <person name="Viola R."/>
        </authorList>
    </citation>
    <scope>NUCLEOTIDE SEQUENCE</scope>
</reference>
<keyword evidence="2 3" id="KW-0040">ANK repeat</keyword>
<name>A5BWJ7_VITVI</name>
<dbReference type="SMART" id="SM00248">
    <property type="entry name" value="ANK"/>
    <property type="match status" value="2"/>
</dbReference>
<accession>A5BWJ7</accession>
<evidence type="ECO:0000256" key="2">
    <source>
        <dbReference type="ARBA" id="ARBA00023043"/>
    </source>
</evidence>
<keyword evidence="1" id="KW-0677">Repeat</keyword>
<dbReference type="PANTHER" id="PTHR24161">
    <property type="entry name" value="ANK_REP_REGION DOMAIN-CONTAINING PROTEIN-RELATED"/>
    <property type="match status" value="1"/>
</dbReference>
<organism evidence="5">
    <name type="scientific">Vitis vinifera</name>
    <name type="common">Grape</name>
    <dbReference type="NCBI Taxonomy" id="29760"/>
    <lineage>
        <taxon>Eukaryota</taxon>
        <taxon>Viridiplantae</taxon>
        <taxon>Streptophyta</taxon>
        <taxon>Embryophyta</taxon>
        <taxon>Tracheophyta</taxon>
        <taxon>Spermatophyta</taxon>
        <taxon>Magnoliopsida</taxon>
        <taxon>eudicotyledons</taxon>
        <taxon>Gunneridae</taxon>
        <taxon>Pentapetalae</taxon>
        <taxon>rosids</taxon>
        <taxon>Vitales</taxon>
        <taxon>Vitaceae</taxon>
        <taxon>Viteae</taxon>
        <taxon>Vitis</taxon>
    </lineage>
</organism>
<evidence type="ECO:0000256" key="1">
    <source>
        <dbReference type="ARBA" id="ARBA00022737"/>
    </source>
</evidence>
<dbReference type="EMBL" id="AM473720">
    <property type="protein sequence ID" value="CAN75065.1"/>
    <property type="molecule type" value="Genomic_DNA"/>
</dbReference>
<protein>
    <submittedName>
        <fullName evidence="5">Uncharacterized protein</fullName>
    </submittedName>
</protein>
<evidence type="ECO:0000256" key="4">
    <source>
        <dbReference type="SAM" id="MobiDB-lite"/>
    </source>
</evidence>
<feature type="repeat" description="ANK" evidence="3">
    <location>
        <begin position="158"/>
        <end position="190"/>
    </location>
</feature>
<dbReference type="AlphaFoldDB" id="A5BWJ7"/>
<dbReference type="PROSITE" id="PS50297">
    <property type="entry name" value="ANK_REP_REGION"/>
    <property type="match status" value="1"/>
</dbReference>
<dbReference type="Pfam" id="PF12796">
    <property type="entry name" value="Ank_2"/>
    <property type="match status" value="1"/>
</dbReference>
<dbReference type="PROSITE" id="PS50088">
    <property type="entry name" value="ANK_REPEAT"/>
    <property type="match status" value="1"/>
</dbReference>
<dbReference type="InterPro" id="IPR002110">
    <property type="entry name" value="Ankyrin_rpt"/>
</dbReference>
<evidence type="ECO:0000256" key="3">
    <source>
        <dbReference type="PROSITE-ProRule" id="PRU00023"/>
    </source>
</evidence>
<gene>
    <name evidence="5" type="ORF">VITISV_005160</name>
</gene>
<dbReference type="PANTHER" id="PTHR24161:SF101">
    <property type="entry name" value="PROTEIN S-ACYLTRANSFERASE 23-RELATED"/>
    <property type="match status" value="1"/>
</dbReference>
<dbReference type="SUPFAM" id="SSF48403">
    <property type="entry name" value="Ankyrin repeat"/>
    <property type="match status" value="1"/>
</dbReference>
<proteinExistence type="predicted"/>
<dbReference type="InterPro" id="IPR036770">
    <property type="entry name" value="Ankyrin_rpt-contain_sf"/>
</dbReference>
<feature type="region of interest" description="Disordered" evidence="4">
    <location>
        <begin position="237"/>
        <end position="265"/>
    </location>
</feature>
<dbReference type="Gene3D" id="1.25.40.20">
    <property type="entry name" value="Ankyrin repeat-containing domain"/>
    <property type="match status" value="1"/>
</dbReference>
<sequence>MVVGVVHNLGVDRCLEWVAVNAKDAVGGVLVFWDNMVLQSVGMEVGVYGPTLRGEREGFWEELGVIKGLWSDPWCVADDLNMIRFPSEHNRDEEEVVKLEEPFSGEQVLGALMGLNSLRDLRLLSLVGSLYKWLEKVLAYRLKKVILDVKMMYILMLSGCTPLHWAALRGNVEACAVLVHAGTKQELMVKDNAGFTPVELASDKGHRHVASFLTNLVGKTGGKPEDCDKVRKKDLTVKSPEGNKGQDLISGTEGDKCRRSRDRMRLSKSSILESERLRQKLKF</sequence>
<evidence type="ECO:0000313" key="5">
    <source>
        <dbReference type="EMBL" id="CAN75065.1"/>
    </source>
</evidence>
<dbReference type="ExpressionAtlas" id="A5BWJ7">
    <property type="expression patterns" value="baseline"/>
</dbReference>